<reference evidence="1 2" key="1">
    <citation type="journal article" date="2016" name="Nat. Commun.">
        <title>Thousands of microbial genomes shed light on interconnected biogeochemical processes in an aquifer system.</title>
        <authorList>
            <person name="Anantharaman K."/>
            <person name="Brown C.T."/>
            <person name="Hug L.A."/>
            <person name="Sharon I."/>
            <person name="Castelle C.J."/>
            <person name="Probst A.J."/>
            <person name="Thomas B.C."/>
            <person name="Singh A."/>
            <person name="Wilkins M.J."/>
            <person name="Karaoz U."/>
            <person name="Brodie E.L."/>
            <person name="Williams K.H."/>
            <person name="Hubbard S.S."/>
            <person name="Banfield J.F."/>
        </authorList>
    </citation>
    <scope>NUCLEOTIDE SEQUENCE [LARGE SCALE GENOMIC DNA]</scope>
</reference>
<protein>
    <submittedName>
        <fullName evidence="1">Uncharacterized protein</fullName>
    </submittedName>
</protein>
<accession>A0A1F7FK98</accession>
<evidence type="ECO:0000313" key="2">
    <source>
        <dbReference type="Proteomes" id="UP000179243"/>
    </source>
</evidence>
<proteinExistence type="predicted"/>
<organism evidence="1 2">
    <name type="scientific">Candidatus Raymondbacteria bacterium RIFOXYD12_FULL_49_13</name>
    <dbReference type="NCBI Taxonomy" id="1817890"/>
    <lineage>
        <taxon>Bacteria</taxon>
        <taxon>Raymondiibacteriota</taxon>
    </lineage>
</organism>
<sequence length="59" mass="6958">MPFVRVSGISGLVFEPPTEQRKRKKHICTDCFLCQWCSDERCALCLKRRVCERQGKKKK</sequence>
<name>A0A1F7FK98_UNCRA</name>
<evidence type="ECO:0000313" key="1">
    <source>
        <dbReference type="EMBL" id="OGK07145.1"/>
    </source>
</evidence>
<dbReference type="EMBL" id="MFYX01000013">
    <property type="protein sequence ID" value="OGK07145.1"/>
    <property type="molecule type" value="Genomic_DNA"/>
</dbReference>
<gene>
    <name evidence="1" type="ORF">A2519_09335</name>
</gene>
<comment type="caution">
    <text evidence="1">The sequence shown here is derived from an EMBL/GenBank/DDBJ whole genome shotgun (WGS) entry which is preliminary data.</text>
</comment>
<dbReference type="AlphaFoldDB" id="A0A1F7FK98"/>
<dbReference type="Proteomes" id="UP000179243">
    <property type="component" value="Unassembled WGS sequence"/>
</dbReference>